<dbReference type="Proteomes" id="UP000215563">
    <property type="component" value="Unassembled WGS sequence"/>
</dbReference>
<evidence type="ECO:0000313" key="2">
    <source>
        <dbReference type="Proteomes" id="UP000215563"/>
    </source>
</evidence>
<dbReference type="AlphaFoldDB" id="A0A229RDF0"/>
<dbReference type="InterPro" id="IPR029063">
    <property type="entry name" value="SAM-dependent_MTases_sf"/>
</dbReference>
<dbReference type="InterPro" id="IPR020596">
    <property type="entry name" value="rRNA_Ade_Mease_Trfase_CS"/>
</dbReference>
<keyword evidence="2" id="KW-1185">Reference proteome</keyword>
<dbReference type="PROSITE" id="PS01131">
    <property type="entry name" value="RRNA_A_DIMETH"/>
    <property type="match status" value="1"/>
</dbReference>
<keyword evidence="1" id="KW-0808">Transferase</keyword>
<dbReference type="OrthoDB" id="4577859at2"/>
<dbReference type="CDD" id="cd02440">
    <property type="entry name" value="AdoMet_MTases"/>
    <property type="match status" value="1"/>
</dbReference>
<comment type="caution">
    <text evidence="1">The sequence shown here is derived from an EMBL/GenBank/DDBJ whole genome shotgun (WGS) entry which is preliminary data.</text>
</comment>
<sequence length="447" mass="47369">MTAETARLLTTLLSLAEDTGSLSDELHFAGWDATERVPLDHGAANVLRALVLPKAARVLEVGAGFGGLTRYLGEVSASVHAVEADPVRAAAVRFRTRDLGTVTVHDRLVTETYDLVVVQQPYATRNLLDWVRERLSPTGAVVVLTASRGVTRTLTAAGLEVQRELLCSPGHEVARAVRGAQIDTELPRLSAAIADGPANGLALLCGPGAAALWPPYRLATYFNTAERAAFACTRADVVRTGEGAEVRRAPLVASSPVAGISVGPCADKVYDAPTMVEVLLDEPERVAELLTGWRDLVRAEASRGAEGLWDLVPHNVLVDGATLRPIDLEWRNAGAGVSEVVERGVLVLADKLADAGWSAAAEGGSMRDLAGWLGVLIGLHPSFVDSALAREAAFSAIASCGTAYGTDEVREAIAEIWRKRLARTVHEYRSTKVGAGVAANEDEVAKR</sequence>
<protein>
    <submittedName>
        <fullName evidence="1">Methyltransferase</fullName>
    </submittedName>
</protein>
<organism evidence="1 2">
    <name type="scientific">Amycolatopsis alba DSM 44262</name>
    <dbReference type="NCBI Taxonomy" id="1125972"/>
    <lineage>
        <taxon>Bacteria</taxon>
        <taxon>Bacillati</taxon>
        <taxon>Actinomycetota</taxon>
        <taxon>Actinomycetes</taxon>
        <taxon>Pseudonocardiales</taxon>
        <taxon>Pseudonocardiaceae</taxon>
        <taxon>Amycolatopsis</taxon>
    </lineage>
</organism>
<reference evidence="1 2" key="1">
    <citation type="submission" date="2017-07" db="EMBL/GenBank/DDBJ databases">
        <title>Amycolatopsis alba DSM 44262 Genome sequencing and assembly.</title>
        <authorList>
            <person name="Kaur N."/>
            <person name="Mayilraj S."/>
        </authorList>
    </citation>
    <scope>NUCLEOTIDE SEQUENCE [LARGE SCALE GENOMIC DNA]</scope>
    <source>
        <strain evidence="1 2">DSM 44262</strain>
    </source>
</reference>
<dbReference type="SUPFAM" id="SSF53335">
    <property type="entry name" value="S-adenosyl-L-methionine-dependent methyltransferases"/>
    <property type="match status" value="1"/>
</dbReference>
<dbReference type="GO" id="GO:0000179">
    <property type="term" value="F:rRNA (adenine-N6,N6-)-dimethyltransferase activity"/>
    <property type="evidence" value="ECO:0007669"/>
    <property type="project" value="InterPro"/>
</dbReference>
<dbReference type="EMBL" id="NMQU01000120">
    <property type="protein sequence ID" value="OXM44471.1"/>
    <property type="molecule type" value="Genomic_DNA"/>
</dbReference>
<dbReference type="Gene3D" id="3.40.50.150">
    <property type="entry name" value="Vaccinia Virus protein VP39"/>
    <property type="match status" value="1"/>
</dbReference>
<proteinExistence type="predicted"/>
<name>A0A229RDF0_AMYAL</name>
<dbReference type="RefSeq" id="WP_020632768.1">
    <property type="nucleotide sequence ID" value="NZ_KB913032.1"/>
</dbReference>
<accession>A0A229RDF0</accession>
<gene>
    <name evidence="1" type="ORF">CFP75_34495</name>
</gene>
<evidence type="ECO:0000313" key="1">
    <source>
        <dbReference type="EMBL" id="OXM44471.1"/>
    </source>
</evidence>
<keyword evidence="1" id="KW-0489">Methyltransferase</keyword>